<dbReference type="STRING" id="28200.GCA_001572935_01054"/>
<feature type="transmembrane region" description="Helical" evidence="7">
    <location>
        <begin position="52"/>
        <end position="75"/>
    </location>
</feature>
<feature type="transmembrane region" description="Helical" evidence="7">
    <location>
        <begin position="21"/>
        <end position="46"/>
    </location>
</feature>
<dbReference type="Pfam" id="PF01618">
    <property type="entry name" value="MotA_ExbB"/>
    <property type="match status" value="1"/>
</dbReference>
<proteinExistence type="inferred from homology"/>
<evidence type="ECO:0000313" key="10">
    <source>
        <dbReference type="Proteomes" id="UP000245014"/>
    </source>
</evidence>
<keyword evidence="6" id="KW-0653">Protein transport</keyword>
<protein>
    <recommendedName>
        <fullName evidence="8">MotA/TolQ/ExbB proton channel domain-containing protein</fullName>
    </recommendedName>
</protein>
<evidence type="ECO:0000259" key="8">
    <source>
        <dbReference type="Pfam" id="PF01618"/>
    </source>
</evidence>
<comment type="caution">
    <text evidence="9">The sequence shown here is derived from an EMBL/GenBank/DDBJ whole genome shotgun (WGS) entry which is preliminary data.</text>
</comment>
<accession>A0A2U2C1N5</accession>
<evidence type="ECO:0000256" key="6">
    <source>
        <dbReference type="RuleBase" id="RU004057"/>
    </source>
</evidence>
<keyword evidence="5 7" id="KW-0472">Membrane</keyword>
<keyword evidence="6" id="KW-0813">Transport</keyword>
<dbReference type="InterPro" id="IPR002898">
    <property type="entry name" value="MotA_ExbB_proton_chnl"/>
</dbReference>
<dbReference type="EMBL" id="QEYI01000002">
    <property type="protein sequence ID" value="PWE22228.1"/>
    <property type="molecule type" value="Genomic_DNA"/>
</dbReference>
<evidence type="ECO:0000256" key="7">
    <source>
        <dbReference type="SAM" id="Phobius"/>
    </source>
</evidence>
<keyword evidence="3 7" id="KW-0812">Transmembrane</keyword>
<evidence type="ECO:0000256" key="5">
    <source>
        <dbReference type="ARBA" id="ARBA00023136"/>
    </source>
</evidence>
<name>A0A2U2C1N5_9BACT</name>
<dbReference type="GO" id="GO:0015031">
    <property type="term" value="P:protein transport"/>
    <property type="evidence" value="ECO:0007669"/>
    <property type="project" value="UniProtKB-KW"/>
</dbReference>
<reference evidence="9 10" key="1">
    <citation type="submission" date="2018-05" db="EMBL/GenBank/DDBJ databases">
        <title>Antimicrobial susceptibility testing and genomic analysis of Arcobacter skirrowii strains and one Arcobacter butzleri isolated from German poultry farms.</title>
        <authorList>
            <person name="Haenel I."/>
            <person name="Hotzel H."/>
            <person name="Tomaso H."/>
            <person name="Busch A."/>
        </authorList>
    </citation>
    <scope>NUCLEOTIDE SEQUENCE [LARGE SCALE GENOMIC DNA]</scope>
    <source>
        <strain evidence="10">v</strain>
    </source>
</reference>
<organism evidence="9 10">
    <name type="scientific">Aliarcobacter skirrowii</name>
    <dbReference type="NCBI Taxonomy" id="28200"/>
    <lineage>
        <taxon>Bacteria</taxon>
        <taxon>Pseudomonadati</taxon>
        <taxon>Campylobacterota</taxon>
        <taxon>Epsilonproteobacteria</taxon>
        <taxon>Campylobacterales</taxon>
        <taxon>Arcobacteraceae</taxon>
        <taxon>Aliarcobacter</taxon>
    </lineage>
</organism>
<dbReference type="Proteomes" id="UP000245014">
    <property type="component" value="Unassembled WGS sequence"/>
</dbReference>
<sequence length="388" mass="44975">MFKSDDLTLLNSKFITKCSSFMKIFTLFFTPALLFALVLLCYFDYLPLKIEIHTVILIGFIFFIYLFFIPHNAYLVSCKFKTRYENMKNNLLEYVNNNLLTIDNQTKANGSVDDFLKEYTSNLRNSNFSNIAGGIFPTLGILGTFISIAITMPDFSSRDSIALDLEITKLLGGVATAFYVSIYGIFLSIWWIFFEKFGMSRFSKDSYIIKESTKNFFWTKIDIESIHIKSNIDNFSKINDIFKELTSSKVMQTLNESIENRFENLERVLEKEQDLSHKIDKNISNFERLLSSAESLNYKIKNQNDIFIDMSNDLNKNIIELNSHMNNLSSENLKAIYSNIVKSIETMKGDIEKIEWKYKEGLKESLKQIDEQTVAIVKNLSIFKDLSK</sequence>
<feature type="transmembrane region" description="Helical" evidence="7">
    <location>
        <begin position="170"/>
        <end position="194"/>
    </location>
</feature>
<keyword evidence="4 7" id="KW-1133">Transmembrane helix</keyword>
<gene>
    <name evidence="9" type="ORF">DF188_03710</name>
</gene>
<keyword evidence="2" id="KW-1003">Cell membrane</keyword>
<evidence type="ECO:0000256" key="4">
    <source>
        <dbReference type="ARBA" id="ARBA00022989"/>
    </source>
</evidence>
<feature type="transmembrane region" description="Helical" evidence="7">
    <location>
        <begin position="131"/>
        <end position="150"/>
    </location>
</feature>
<dbReference type="AlphaFoldDB" id="A0A2U2C1N5"/>
<feature type="domain" description="MotA/TolQ/ExbB proton channel" evidence="8">
    <location>
        <begin position="120"/>
        <end position="198"/>
    </location>
</feature>
<comment type="similarity">
    <text evidence="6">Belongs to the exbB/tolQ family.</text>
</comment>
<evidence type="ECO:0000256" key="3">
    <source>
        <dbReference type="ARBA" id="ARBA00022692"/>
    </source>
</evidence>
<evidence type="ECO:0000256" key="2">
    <source>
        <dbReference type="ARBA" id="ARBA00022475"/>
    </source>
</evidence>
<dbReference type="GO" id="GO:0005886">
    <property type="term" value="C:plasma membrane"/>
    <property type="evidence" value="ECO:0007669"/>
    <property type="project" value="UniProtKB-SubCell"/>
</dbReference>
<dbReference type="RefSeq" id="WP_109076590.1">
    <property type="nucleotide sequence ID" value="NZ_QEYH01000004.1"/>
</dbReference>
<evidence type="ECO:0000256" key="1">
    <source>
        <dbReference type="ARBA" id="ARBA00004429"/>
    </source>
</evidence>
<comment type="subcellular location">
    <subcellularLocation>
        <location evidence="1">Cell inner membrane</location>
        <topology evidence="1">Multi-pass membrane protein</topology>
    </subcellularLocation>
    <subcellularLocation>
        <location evidence="6">Membrane</location>
        <topology evidence="6">Multi-pass membrane protein</topology>
    </subcellularLocation>
</comment>
<evidence type="ECO:0000313" key="9">
    <source>
        <dbReference type="EMBL" id="PWE22228.1"/>
    </source>
</evidence>